<name>A0A517XR69_9BACT</name>
<organism evidence="2 3">
    <name type="scientific">Urbifossiella limnaea</name>
    <dbReference type="NCBI Taxonomy" id="2528023"/>
    <lineage>
        <taxon>Bacteria</taxon>
        <taxon>Pseudomonadati</taxon>
        <taxon>Planctomycetota</taxon>
        <taxon>Planctomycetia</taxon>
        <taxon>Gemmatales</taxon>
        <taxon>Gemmataceae</taxon>
        <taxon>Urbifossiella</taxon>
    </lineage>
</organism>
<proteinExistence type="predicted"/>
<dbReference type="AlphaFoldDB" id="A0A517XR69"/>
<dbReference type="EMBL" id="CP036273">
    <property type="protein sequence ID" value="QDU19989.1"/>
    <property type="molecule type" value="Genomic_DNA"/>
</dbReference>
<feature type="compositionally biased region" description="Basic and acidic residues" evidence="1">
    <location>
        <begin position="319"/>
        <end position="340"/>
    </location>
</feature>
<dbReference type="KEGG" id="uli:ETAA1_19320"/>
<evidence type="ECO:0000313" key="3">
    <source>
        <dbReference type="Proteomes" id="UP000319576"/>
    </source>
</evidence>
<feature type="region of interest" description="Disordered" evidence="1">
    <location>
        <begin position="384"/>
        <end position="432"/>
    </location>
</feature>
<evidence type="ECO:0000256" key="1">
    <source>
        <dbReference type="SAM" id="MobiDB-lite"/>
    </source>
</evidence>
<sequence length="571" mass="64216">MSNEHVVPKHFTVDHAVMVEQKERELEEQARRKGAYAEFLSRFHAMTAQSADTVRAARLYNLHFSAPPHDQWVAERADALLTAAEALADLWDHLGAYTDETAHINQPALYRLAQLLNFARRRDRDGVVKTLQTVLSREIAQTLLQGMNSRLNSLIDELPQVCLRRFRLQRRSLFPDYPTLFQFEFDADEQIDDQGNVIPKPKTVGEFLEYAERRVRRRASLLKLRDQHATDTATWNTIETQIEQEGTIYLGSFPGSRELFAEMERVHGPDTDILFLRTVVDKLSTGGENACDWPISRLIDVYKQIDDSAQPQRDSSGGSDHDDLCRGQSEEREGGKEASRVKGKFAIRFEADTVSITAFGLTRTRPLLGGYHDLAELLQQPNKSVSADDLHGKSRHRSGRQTSGRGGSTTRELANEAGLVERPPLPLEKSDSTATAQLLERKRVQTENRAKYLAEIADGGTEAELNDSRAALAKTTDELTQIDAYLRENTHGGEPKKVVKSRSAPTATLKRINTAREDLNKHGHPDLYDHLIRCIQPDGSGSGYVYRPTEDPCRNVAGWEVTHVTSDVTRT</sequence>
<dbReference type="Proteomes" id="UP000319576">
    <property type="component" value="Chromosome"/>
</dbReference>
<reference evidence="2 3" key="1">
    <citation type="submission" date="2019-02" db="EMBL/GenBank/DDBJ databases">
        <title>Deep-cultivation of Planctomycetes and their phenomic and genomic characterization uncovers novel biology.</title>
        <authorList>
            <person name="Wiegand S."/>
            <person name="Jogler M."/>
            <person name="Boedeker C."/>
            <person name="Pinto D."/>
            <person name="Vollmers J."/>
            <person name="Rivas-Marin E."/>
            <person name="Kohn T."/>
            <person name="Peeters S.H."/>
            <person name="Heuer A."/>
            <person name="Rast P."/>
            <person name="Oberbeckmann S."/>
            <person name="Bunk B."/>
            <person name="Jeske O."/>
            <person name="Meyerdierks A."/>
            <person name="Storesund J.E."/>
            <person name="Kallscheuer N."/>
            <person name="Luecker S."/>
            <person name="Lage O.M."/>
            <person name="Pohl T."/>
            <person name="Merkel B.J."/>
            <person name="Hornburger P."/>
            <person name="Mueller R.-W."/>
            <person name="Bruemmer F."/>
            <person name="Labrenz M."/>
            <person name="Spormann A.M."/>
            <person name="Op den Camp H."/>
            <person name="Overmann J."/>
            <person name="Amann R."/>
            <person name="Jetten M.S.M."/>
            <person name="Mascher T."/>
            <person name="Medema M.H."/>
            <person name="Devos D.P."/>
            <person name="Kaster A.-K."/>
            <person name="Ovreas L."/>
            <person name="Rohde M."/>
            <person name="Galperin M.Y."/>
            <person name="Jogler C."/>
        </authorList>
    </citation>
    <scope>NUCLEOTIDE SEQUENCE [LARGE SCALE GENOMIC DNA]</scope>
    <source>
        <strain evidence="2 3">ETA_A1</strain>
    </source>
</reference>
<feature type="compositionally biased region" description="Low complexity" evidence="1">
    <location>
        <begin position="400"/>
        <end position="411"/>
    </location>
</feature>
<evidence type="ECO:0000313" key="2">
    <source>
        <dbReference type="EMBL" id="QDU19989.1"/>
    </source>
</evidence>
<keyword evidence="3" id="KW-1185">Reference proteome</keyword>
<gene>
    <name evidence="2" type="ORF">ETAA1_19320</name>
</gene>
<accession>A0A517XR69</accession>
<protein>
    <submittedName>
        <fullName evidence="2">Uncharacterized protein</fullName>
    </submittedName>
</protein>
<feature type="compositionally biased region" description="Polar residues" evidence="1">
    <location>
        <begin position="307"/>
        <end position="318"/>
    </location>
</feature>
<feature type="region of interest" description="Disordered" evidence="1">
    <location>
        <begin position="307"/>
        <end position="340"/>
    </location>
</feature>